<evidence type="ECO:0000313" key="7">
    <source>
        <dbReference type="Ensembl" id="ENSPCLP00000013576.1"/>
    </source>
</evidence>
<evidence type="ECO:0000256" key="5">
    <source>
        <dbReference type="ARBA" id="ARBA00022737"/>
    </source>
</evidence>
<feature type="region of interest" description="Disordered" evidence="6">
    <location>
        <begin position="126"/>
        <end position="148"/>
    </location>
</feature>
<feature type="region of interest" description="Disordered" evidence="6">
    <location>
        <begin position="183"/>
        <end position="267"/>
    </location>
</feature>
<sequence length="267" mass="28381">MPAHLLPPELIPPLDFSFFPLRSLQDLTPTGSPSPTLALRLPYTGLSSLGGLHPTLQQLLANPTQLRWLDLSFNCLTTIDPVLTTLGGLQSIYLHGNTISCLSEVDKLGALNQLHRLTLYGNPMEEERGYREEPTTEQAARAVPTPEGLHGRFGEDGGQHGLLVGPHRPHLVGGLSLGAVAAAHDAPPPPLRGPAGAAPPLSREGGATTTPLSPPLPLPVSSFVTWRGRANRKRTPPSTSSSSPSRHVRGNQSASSSRLRLPVGVRE</sequence>
<comment type="subcellular location">
    <subcellularLocation>
        <location evidence="1">Cytoplasm</location>
    </subcellularLocation>
</comment>
<evidence type="ECO:0000313" key="8">
    <source>
        <dbReference type="Proteomes" id="UP000472261"/>
    </source>
</evidence>
<dbReference type="PANTHER" id="PTHR46545">
    <property type="entry name" value="LEUCINE-RICH REPEAT-CONTAINING PROTEIN 51"/>
    <property type="match status" value="1"/>
</dbReference>
<dbReference type="Ensembl" id="ENSPCLT00000018053.1">
    <property type="protein sequence ID" value="ENSPCLP00000013576.1"/>
    <property type="gene ID" value="ENSPCLG00000011156.1"/>
</dbReference>
<feature type="compositionally biased region" description="Low complexity" evidence="6">
    <location>
        <begin position="236"/>
        <end position="245"/>
    </location>
</feature>
<name>A0A669QHL6_PHACC</name>
<dbReference type="PROSITE" id="PS51450">
    <property type="entry name" value="LRR"/>
    <property type="match status" value="1"/>
</dbReference>
<protein>
    <recommendedName>
        <fullName evidence="2">Leucine-rich repeat-containing protein 51</fullName>
    </recommendedName>
</protein>
<proteinExistence type="predicted"/>
<reference evidence="7" key="2">
    <citation type="submission" date="2025-09" db="UniProtKB">
        <authorList>
            <consortium name="Ensembl"/>
        </authorList>
    </citation>
    <scope>IDENTIFICATION</scope>
</reference>
<dbReference type="AlphaFoldDB" id="A0A669QHL6"/>
<dbReference type="PANTHER" id="PTHR46545:SF1">
    <property type="entry name" value="LEUCINE-RICH REPEAT-CONTAINING PROTEIN 51"/>
    <property type="match status" value="1"/>
</dbReference>
<dbReference type="GO" id="GO:0005737">
    <property type="term" value="C:cytoplasm"/>
    <property type="evidence" value="ECO:0007669"/>
    <property type="project" value="UniProtKB-SubCell"/>
</dbReference>
<keyword evidence="8" id="KW-1185">Reference proteome</keyword>
<evidence type="ECO:0000256" key="4">
    <source>
        <dbReference type="ARBA" id="ARBA00022614"/>
    </source>
</evidence>
<dbReference type="SUPFAM" id="SSF52075">
    <property type="entry name" value="Outer arm dynein light chain 1"/>
    <property type="match status" value="1"/>
</dbReference>
<evidence type="ECO:0000256" key="3">
    <source>
        <dbReference type="ARBA" id="ARBA00022490"/>
    </source>
</evidence>
<dbReference type="InterPro" id="IPR001611">
    <property type="entry name" value="Leu-rich_rpt"/>
</dbReference>
<evidence type="ECO:0000256" key="6">
    <source>
        <dbReference type="SAM" id="MobiDB-lite"/>
    </source>
</evidence>
<dbReference type="Proteomes" id="UP000472261">
    <property type="component" value="Unplaced"/>
</dbReference>
<dbReference type="Pfam" id="PF12799">
    <property type="entry name" value="LRR_4"/>
    <property type="match status" value="1"/>
</dbReference>
<keyword evidence="4" id="KW-0433">Leucine-rich repeat</keyword>
<dbReference type="Gene3D" id="3.80.10.10">
    <property type="entry name" value="Ribonuclease Inhibitor"/>
    <property type="match status" value="1"/>
</dbReference>
<keyword evidence="5" id="KW-0677">Repeat</keyword>
<dbReference type="InterPro" id="IPR032675">
    <property type="entry name" value="LRR_dom_sf"/>
</dbReference>
<evidence type="ECO:0000256" key="2">
    <source>
        <dbReference type="ARBA" id="ARBA00014223"/>
    </source>
</evidence>
<keyword evidence="3" id="KW-0963">Cytoplasm</keyword>
<organism evidence="7 8">
    <name type="scientific">Phasianus colchicus</name>
    <name type="common">Common pheasant</name>
    <dbReference type="NCBI Taxonomy" id="9054"/>
    <lineage>
        <taxon>Eukaryota</taxon>
        <taxon>Metazoa</taxon>
        <taxon>Chordata</taxon>
        <taxon>Craniata</taxon>
        <taxon>Vertebrata</taxon>
        <taxon>Euteleostomi</taxon>
        <taxon>Archelosauria</taxon>
        <taxon>Archosauria</taxon>
        <taxon>Dinosauria</taxon>
        <taxon>Saurischia</taxon>
        <taxon>Theropoda</taxon>
        <taxon>Coelurosauria</taxon>
        <taxon>Aves</taxon>
        <taxon>Neognathae</taxon>
        <taxon>Galloanserae</taxon>
        <taxon>Galliformes</taxon>
        <taxon>Phasianidae</taxon>
        <taxon>Phasianinae</taxon>
        <taxon>Phasianus</taxon>
    </lineage>
</organism>
<accession>A0A669QHL6</accession>
<evidence type="ECO:0000256" key="1">
    <source>
        <dbReference type="ARBA" id="ARBA00004496"/>
    </source>
</evidence>
<reference evidence="7" key="1">
    <citation type="submission" date="2025-08" db="UniProtKB">
        <authorList>
            <consortium name="Ensembl"/>
        </authorList>
    </citation>
    <scope>IDENTIFICATION</scope>
</reference>
<dbReference type="InterPro" id="IPR025875">
    <property type="entry name" value="Leu-rich_rpt_4"/>
</dbReference>